<organism evidence="3 4">
    <name type="scientific">Dokdonia pacifica</name>
    <dbReference type="NCBI Taxonomy" id="1627892"/>
    <lineage>
        <taxon>Bacteria</taxon>
        <taxon>Pseudomonadati</taxon>
        <taxon>Bacteroidota</taxon>
        <taxon>Flavobacteriia</taxon>
        <taxon>Flavobacteriales</taxon>
        <taxon>Flavobacteriaceae</taxon>
        <taxon>Dokdonia</taxon>
    </lineage>
</organism>
<keyword evidence="2" id="KW-0732">Signal</keyword>
<dbReference type="Gene3D" id="1.25.40.20">
    <property type="entry name" value="Ankyrin repeat-containing domain"/>
    <property type="match status" value="3"/>
</dbReference>
<feature type="signal peptide" evidence="2">
    <location>
        <begin position="1"/>
        <end position="21"/>
    </location>
</feature>
<feature type="repeat" description="ANK" evidence="1">
    <location>
        <begin position="333"/>
        <end position="365"/>
    </location>
</feature>
<evidence type="ECO:0000313" key="4">
    <source>
        <dbReference type="Proteomes" id="UP000198379"/>
    </source>
</evidence>
<feature type="repeat" description="ANK" evidence="1">
    <location>
        <begin position="266"/>
        <end position="299"/>
    </location>
</feature>
<dbReference type="InterPro" id="IPR036770">
    <property type="entry name" value="Ankyrin_rpt-contain_sf"/>
</dbReference>
<evidence type="ECO:0000256" key="2">
    <source>
        <dbReference type="SAM" id="SignalP"/>
    </source>
</evidence>
<protein>
    <submittedName>
        <fullName evidence="3">Ankyrin repeat</fullName>
    </submittedName>
</protein>
<reference evidence="3 4" key="1">
    <citation type="submission" date="2017-06" db="EMBL/GenBank/DDBJ databases">
        <authorList>
            <person name="Kim H.J."/>
            <person name="Triplett B.A."/>
        </authorList>
    </citation>
    <scope>NUCLEOTIDE SEQUENCE [LARGE SCALE GENOMIC DNA]</scope>
    <source>
        <strain evidence="3 4">DSM 25597</strain>
    </source>
</reference>
<dbReference type="PANTHER" id="PTHR24118:SF99">
    <property type="entry name" value="POTE ANKYRIN DOMAIN FAMILY MEMBER 3C-RELATED"/>
    <property type="match status" value="1"/>
</dbReference>
<name>A0A239CS97_9FLAO</name>
<proteinExistence type="predicted"/>
<dbReference type="Pfam" id="PF12796">
    <property type="entry name" value="Ank_2"/>
    <property type="match status" value="4"/>
</dbReference>
<feature type="chain" id="PRO_5012602159" evidence="2">
    <location>
        <begin position="22"/>
        <end position="498"/>
    </location>
</feature>
<dbReference type="PANTHER" id="PTHR24118">
    <property type="entry name" value="POTE ANKYRIN DOMAIN"/>
    <property type="match status" value="1"/>
</dbReference>
<dbReference type="Proteomes" id="UP000198379">
    <property type="component" value="Unassembled WGS sequence"/>
</dbReference>
<feature type="repeat" description="ANK" evidence="1">
    <location>
        <begin position="195"/>
        <end position="227"/>
    </location>
</feature>
<dbReference type="RefSeq" id="WP_089373418.1">
    <property type="nucleotide sequence ID" value="NZ_BMEP01000009.1"/>
</dbReference>
<dbReference type="PROSITE" id="PS50297">
    <property type="entry name" value="ANK_REP_REGION"/>
    <property type="match status" value="5"/>
</dbReference>
<evidence type="ECO:0000313" key="3">
    <source>
        <dbReference type="EMBL" id="SNS22374.1"/>
    </source>
</evidence>
<dbReference type="SUPFAM" id="SSF48403">
    <property type="entry name" value="Ankyrin repeat"/>
    <property type="match status" value="2"/>
</dbReference>
<accession>A0A239CS97</accession>
<evidence type="ECO:0000256" key="1">
    <source>
        <dbReference type="PROSITE-ProRule" id="PRU00023"/>
    </source>
</evidence>
<sequence length="498" mass="55299">MKSIQYICVGVVLVCSQLVFAQNNVFLQRDYWKENPSVEKIKEDIKAGNNPSELNGNAFDAVVYALLENTNENAIKYLLSLEGNDVKKRTHDSRTYIFWAAYKGNTGIMEHLFEKGAAIDITDSHGNTPVTFAASTGQKNTKVYDLFEKNGVILTQEKNKDGVNALFLIASSLENEKELAYFITKGFDVKEKDPKGNTLFTYAARNGNVPFLKLLIKKGVDPNTVNKEGGNAILFASQGTRRSQNGLETYTFLEGLGIQPNVIGDRGRNPLHAIAYKSNDSAIFSYFIEKGVDVNLQDKDGDSPFMNAANSNTLEIVQFLSEYVKDLNVKDENGRSALAMAVNRNTSDVVAFLLEKGADIQTKDKDGNSLAYYLLNTFRAKDSKVFDAKLKLLQENGLSMNQTQYDGNTLLHLATQKNNLALLKRVVAFDIDVNAKNNEGYTALHIAAMKAENDEILKCLLSLGADKTIKTDFDETVLDLASENELLQQQQTPLNFLK</sequence>
<feature type="repeat" description="ANK" evidence="1">
    <location>
        <begin position="92"/>
        <end position="124"/>
    </location>
</feature>
<feature type="repeat" description="ANK" evidence="1">
    <location>
        <begin position="406"/>
        <end position="438"/>
    </location>
</feature>
<gene>
    <name evidence="3" type="ORF">SAMN06265376_108136</name>
</gene>
<dbReference type="AlphaFoldDB" id="A0A239CS97"/>
<dbReference type="SMART" id="SM00248">
    <property type="entry name" value="ANK"/>
    <property type="match status" value="10"/>
</dbReference>
<feature type="repeat" description="ANK" evidence="1">
    <location>
        <begin position="439"/>
        <end position="472"/>
    </location>
</feature>
<dbReference type="EMBL" id="FZNY01000008">
    <property type="protein sequence ID" value="SNS22374.1"/>
    <property type="molecule type" value="Genomic_DNA"/>
</dbReference>
<feature type="repeat" description="ANK" evidence="1">
    <location>
        <begin position="300"/>
        <end position="332"/>
    </location>
</feature>
<keyword evidence="1" id="KW-0040">ANK repeat</keyword>
<dbReference type="InterPro" id="IPR002110">
    <property type="entry name" value="Ankyrin_rpt"/>
</dbReference>
<dbReference type="OrthoDB" id="2575953at2"/>
<keyword evidence="4" id="KW-1185">Reference proteome</keyword>
<dbReference type="PROSITE" id="PS50088">
    <property type="entry name" value="ANK_REPEAT"/>
    <property type="match status" value="7"/>
</dbReference>